<protein>
    <submittedName>
        <fullName evidence="4">Uncharacterized protein</fullName>
    </submittedName>
</protein>
<evidence type="ECO:0000256" key="2">
    <source>
        <dbReference type="ARBA" id="ARBA00000765"/>
    </source>
</evidence>
<dbReference type="AlphaFoldDB" id="A0AAN8Q2I6"/>
<keyword evidence="3" id="KW-0443">Lipid metabolism</keyword>
<organism evidence="4 5">
    <name type="scientific">Patella caerulea</name>
    <name type="common">Rayed Mediterranean limpet</name>
    <dbReference type="NCBI Taxonomy" id="87958"/>
    <lineage>
        <taxon>Eukaryota</taxon>
        <taxon>Metazoa</taxon>
        <taxon>Spiralia</taxon>
        <taxon>Lophotrochozoa</taxon>
        <taxon>Mollusca</taxon>
        <taxon>Gastropoda</taxon>
        <taxon>Patellogastropoda</taxon>
        <taxon>Patelloidea</taxon>
        <taxon>Patellidae</taxon>
        <taxon>Patella</taxon>
    </lineage>
</organism>
<dbReference type="Proteomes" id="UP001347796">
    <property type="component" value="Unassembled WGS sequence"/>
</dbReference>
<proteinExistence type="predicted"/>
<dbReference type="SUPFAM" id="SSF52096">
    <property type="entry name" value="ClpP/crotonase"/>
    <property type="match status" value="1"/>
</dbReference>
<dbReference type="FunFam" id="3.90.226.10:FF:000049">
    <property type="entry name" value="Enoyl-CoA delta isomerase 3"/>
    <property type="match status" value="1"/>
</dbReference>
<gene>
    <name evidence="4" type="ORF">SNE40_007581</name>
</gene>
<dbReference type="InterPro" id="IPR001753">
    <property type="entry name" value="Enoyl-CoA_hydra/iso"/>
</dbReference>
<evidence type="ECO:0000256" key="3">
    <source>
        <dbReference type="ARBA" id="ARBA00023098"/>
    </source>
</evidence>
<evidence type="ECO:0000313" key="5">
    <source>
        <dbReference type="Proteomes" id="UP001347796"/>
    </source>
</evidence>
<dbReference type="GO" id="GO:0004165">
    <property type="term" value="F:delta(3)-delta(2)-enoyl-CoA isomerase activity"/>
    <property type="evidence" value="ECO:0007669"/>
    <property type="project" value="UniProtKB-EC"/>
</dbReference>
<dbReference type="InterPro" id="IPR029045">
    <property type="entry name" value="ClpP/crotonase-like_dom_sf"/>
</dbReference>
<evidence type="ECO:0000313" key="4">
    <source>
        <dbReference type="EMBL" id="KAK6185321.1"/>
    </source>
</evidence>
<dbReference type="GO" id="GO:0005777">
    <property type="term" value="C:peroxisome"/>
    <property type="evidence" value="ECO:0007669"/>
    <property type="project" value="TreeGrafter"/>
</dbReference>
<dbReference type="GO" id="GO:0006635">
    <property type="term" value="P:fatty acid beta-oxidation"/>
    <property type="evidence" value="ECO:0007669"/>
    <property type="project" value="TreeGrafter"/>
</dbReference>
<dbReference type="PANTHER" id="PTHR11941:SF75">
    <property type="entry name" value="ENOYL-COA HYDRATASE_ISOMERASE FAMILY PROTEIN"/>
    <property type="match status" value="1"/>
</dbReference>
<evidence type="ECO:0000256" key="1">
    <source>
        <dbReference type="ARBA" id="ARBA00000452"/>
    </source>
</evidence>
<comment type="catalytic activity">
    <reaction evidence="2">
        <text>a (3E)-enoyl-CoA = a 4-saturated (2E)-enoyl-CoA</text>
        <dbReference type="Rhea" id="RHEA:45228"/>
        <dbReference type="ChEBI" id="CHEBI:58521"/>
        <dbReference type="ChEBI" id="CHEBI:85097"/>
        <dbReference type="EC" id="5.3.3.8"/>
    </reaction>
</comment>
<dbReference type="EMBL" id="JAZGQO010000006">
    <property type="protein sequence ID" value="KAK6185321.1"/>
    <property type="molecule type" value="Genomic_DNA"/>
</dbReference>
<accession>A0AAN8Q2I6</accession>
<keyword evidence="5" id="KW-1185">Reference proteome</keyword>
<sequence length="236" mass="26491">MPASVNHSLKLTFEGSLGVVNLGEGEKRFSHDFMQTFHSVLDQVESNKSCKALVTTAEGKFYSNGLDVDYIDKQTTGEAKLEYLKHVRNLLQRILTFPMPTIASINGHAFAAGGFLAMSHDFRLMTNGRGWISWNEIFIQRRFTSFLLELMRNKLTAGQARNQALIFGKRFTAAEAKDCGIVDAIAEPANVLSESMQFINSIVAKTNYDRNFMKVMKSDVYSQVLHASYDFVKSPL</sequence>
<dbReference type="PANTHER" id="PTHR11941">
    <property type="entry name" value="ENOYL-COA HYDRATASE-RELATED"/>
    <property type="match status" value="1"/>
</dbReference>
<name>A0AAN8Q2I6_PATCE</name>
<comment type="catalytic activity">
    <reaction evidence="1">
        <text>a (3Z)-enoyl-CoA = a 4-saturated (2E)-enoyl-CoA</text>
        <dbReference type="Rhea" id="RHEA:45900"/>
        <dbReference type="ChEBI" id="CHEBI:85097"/>
        <dbReference type="ChEBI" id="CHEBI:85489"/>
        <dbReference type="EC" id="5.3.3.8"/>
    </reaction>
</comment>
<dbReference type="CDD" id="cd06558">
    <property type="entry name" value="crotonase-like"/>
    <property type="match status" value="1"/>
</dbReference>
<comment type="caution">
    <text evidence="4">The sequence shown here is derived from an EMBL/GenBank/DDBJ whole genome shotgun (WGS) entry which is preliminary data.</text>
</comment>
<reference evidence="4 5" key="1">
    <citation type="submission" date="2024-01" db="EMBL/GenBank/DDBJ databases">
        <title>The genome of the rayed Mediterranean limpet Patella caerulea (Linnaeus, 1758).</title>
        <authorList>
            <person name="Anh-Thu Weber A."/>
            <person name="Halstead-Nussloch G."/>
        </authorList>
    </citation>
    <scope>NUCLEOTIDE SEQUENCE [LARGE SCALE GENOMIC DNA]</scope>
    <source>
        <strain evidence="4">AATW-2023a</strain>
        <tissue evidence="4">Whole specimen</tissue>
    </source>
</reference>
<dbReference type="Pfam" id="PF00378">
    <property type="entry name" value="ECH_1"/>
    <property type="match status" value="1"/>
</dbReference>
<dbReference type="Gene3D" id="3.90.226.10">
    <property type="entry name" value="2-enoyl-CoA Hydratase, Chain A, domain 1"/>
    <property type="match status" value="1"/>
</dbReference>